<dbReference type="InterPro" id="IPR043129">
    <property type="entry name" value="ATPase_NBD"/>
</dbReference>
<dbReference type="PROSITE" id="PS00445">
    <property type="entry name" value="FGGY_KINASES_2"/>
    <property type="match status" value="1"/>
</dbReference>
<sequence>MSVLAVDVGTSMIKTVVLDDEGNEVAVARQATAVRRPRPGWAEQDMTAVWEAVVATIRSARRHVADGVRFIAFTAQGDGCWLVDDKGEPTGPAILWSDGRAAPIVEDWRASGVLDEAFRRTGSLTFPGLPNAILAWLAAHDPDRLARSSASLYCGGWLFLRFTGLTAVDESDASAPFLDPRTRRYSPGIRALFGLDWAERLLPPVRGNGRRVGELTARAAHELGLPAGLPVVMAPYDIVSTAIGVGATAPGQACTILGTTLCTEVVRDRPDTTGEPAGLTIVEDSHGRLLRAFPTLAGTEVITWAVRTLGLGSPAELGELAVQSPPGARGLVFLPYLSPAGERAPFLDPHARGVFWGMSLDHRPCDIARAVLEGLSMVIRDCLAASGAAAGELRLCGGGAASDAWCRLIADVTGLRTVRSADTEVGAKGAFLTGLVSLGEEPDIDAAARRYVRTRTADEPDAARSRFYASRFEAFLALRDLSAAGWKMLADSPTGSGAPAAPAPTTSAGDPHA</sequence>
<accession>A0ABT6HGH6</accession>
<feature type="domain" description="Carbohydrate kinase FGGY C-terminal" evidence="7">
    <location>
        <begin position="256"/>
        <end position="437"/>
    </location>
</feature>
<dbReference type="PANTHER" id="PTHR43095:SF3">
    <property type="entry name" value="L-XYLULOSE_3-KETO-L-GULONATE KINASE"/>
    <property type="match status" value="1"/>
</dbReference>
<evidence type="ECO:0000256" key="1">
    <source>
        <dbReference type="ARBA" id="ARBA00009156"/>
    </source>
</evidence>
<evidence type="ECO:0000313" key="9">
    <source>
        <dbReference type="Proteomes" id="UP001223144"/>
    </source>
</evidence>
<evidence type="ECO:0000256" key="3">
    <source>
        <dbReference type="ARBA" id="ARBA00022777"/>
    </source>
</evidence>
<proteinExistence type="inferred from homology"/>
<dbReference type="InterPro" id="IPR018483">
    <property type="entry name" value="Carb_kinase_FGGY_CS"/>
</dbReference>
<keyword evidence="2 4" id="KW-0808">Transferase</keyword>
<dbReference type="Pfam" id="PF02782">
    <property type="entry name" value="FGGY_C"/>
    <property type="match status" value="1"/>
</dbReference>
<dbReference type="Pfam" id="PF00370">
    <property type="entry name" value="FGGY_N"/>
    <property type="match status" value="1"/>
</dbReference>
<dbReference type="InterPro" id="IPR018484">
    <property type="entry name" value="FGGY_N"/>
</dbReference>
<dbReference type="PANTHER" id="PTHR43095">
    <property type="entry name" value="SUGAR KINASE"/>
    <property type="match status" value="1"/>
</dbReference>
<evidence type="ECO:0000256" key="5">
    <source>
        <dbReference type="SAM" id="MobiDB-lite"/>
    </source>
</evidence>
<keyword evidence="9" id="KW-1185">Reference proteome</keyword>
<dbReference type="RefSeq" id="WP_279926172.1">
    <property type="nucleotide sequence ID" value="NZ_JARWBG010000003.1"/>
</dbReference>
<dbReference type="Proteomes" id="UP001223144">
    <property type="component" value="Unassembled WGS sequence"/>
</dbReference>
<evidence type="ECO:0000313" key="8">
    <source>
        <dbReference type="EMBL" id="MDH2387862.1"/>
    </source>
</evidence>
<protein>
    <submittedName>
        <fullName evidence="8">Carbohydrate kinase</fullName>
        <ecNumber evidence="8">2.7.1.-</ecNumber>
    </submittedName>
</protein>
<comment type="caution">
    <text evidence="8">The sequence shown here is derived from an EMBL/GenBank/DDBJ whole genome shotgun (WGS) entry which is preliminary data.</text>
</comment>
<dbReference type="GO" id="GO:0016301">
    <property type="term" value="F:kinase activity"/>
    <property type="evidence" value="ECO:0007669"/>
    <property type="project" value="UniProtKB-KW"/>
</dbReference>
<feature type="region of interest" description="Disordered" evidence="5">
    <location>
        <begin position="492"/>
        <end position="513"/>
    </location>
</feature>
<reference evidence="8 9" key="1">
    <citation type="submission" date="2023-04" db="EMBL/GenBank/DDBJ databases">
        <title>Streptomyces chengmaiensis sp. nov. isolated from the stem of mangrove plant in Hainan.</title>
        <authorList>
            <person name="Huang X."/>
            <person name="Zhou S."/>
            <person name="Chu X."/>
            <person name="Xie Y."/>
            <person name="Lin Y."/>
        </authorList>
    </citation>
    <scope>NUCLEOTIDE SEQUENCE [LARGE SCALE GENOMIC DNA]</scope>
    <source>
        <strain evidence="8 9">HNM0663</strain>
    </source>
</reference>
<dbReference type="SUPFAM" id="SSF53067">
    <property type="entry name" value="Actin-like ATPase domain"/>
    <property type="match status" value="2"/>
</dbReference>
<dbReference type="PIRSF" id="PIRSF000538">
    <property type="entry name" value="GlpK"/>
    <property type="match status" value="1"/>
</dbReference>
<dbReference type="InterPro" id="IPR018485">
    <property type="entry name" value="FGGY_C"/>
</dbReference>
<organism evidence="8 9">
    <name type="scientific">Streptomyces chengmaiensis</name>
    <dbReference type="NCBI Taxonomy" id="3040919"/>
    <lineage>
        <taxon>Bacteria</taxon>
        <taxon>Bacillati</taxon>
        <taxon>Actinomycetota</taxon>
        <taxon>Actinomycetes</taxon>
        <taxon>Kitasatosporales</taxon>
        <taxon>Streptomycetaceae</taxon>
        <taxon>Streptomyces</taxon>
    </lineage>
</organism>
<dbReference type="Gene3D" id="3.30.420.40">
    <property type="match status" value="2"/>
</dbReference>
<name>A0ABT6HGH6_9ACTN</name>
<evidence type="ECO:0000259" key="6">
    <source>
        <dbReference type="Pfam" id="PF00370"/>
    </source>
</evidence>
<evidence type="ECO:0000259" key="7">
    <source>
        <dbReference type="Pfam" id="PF02782"/>
    </source>
</evidence>
<dbReference type="InterPro" id="IPR000577">
    <property type="entry name" value="Carb_kinase_FGGY"/>
</dbReference>
<dbReference type="EC" id="2.7.1.-" evidence="8"/>
<dbReference type="InterPro" id="IPR050406">
    <property type="entry name" value="FGGY_Carb_Kinase"/>
</dbReference>
<comment type="similarity">
    <text evidence="1 4">Belongs to the FGGY kinase family.</text>
</comment>
<feature type="domain" description="Carbohydrate kinase FGGY N-terminal" evidence="6">
    <location>
        <begin position="3"/>
        <end position="244"/>
    </location>
</feature>
<evidence type="ECO:0000256" key="4">
    <source>
        <dbReference type="RuleBase" id="RU003733"/>
    </source>
</evidence>
<gene>
    <name evidence="8" type="ORF">QCN29_03470</name>
</gene>
<evidence type="ECO:0000256" key="2">
    <source>
        <dbReference type="ARBA" id="ARBA00022679"/>
    </source>
</evidence>
<keyword evidence="3 4" id="KW-0418">Kinase</keyword>
<dbReference type="EMBL" id="JARWBG010000003">
    <property type="protein sequence ID" value="MDH2387862.1"/>
    <property type="molecule type" value="Genomic_DNA"/>
</dbReference>